<accession>I7G4W7</accession>
<name>I7G4W7_MACFA</name>
<dbReference type="EMBL" id="AB171954">
    <property type="protein sequence ID" value="BAE89017.1"/>
    <property type="molecule type" value="mRNA"/>
</dbReference>
<organism evidence="1">
    <name type="scientific">Macaca fascicularis</name>
    <name type="common">Crab-eating macaque</name>
    <name type="synonym">Cynomolgus monkey</name>
    <dbReference type="NCBI Taxonomy" id="9541"/>
    <lineage>
        <taxon>Eukaryota</taxon>
        <taxon>Metazoa</taxon>
        <taxon>Chordata</taxon>
        <taxon>Craniata</taxon>
        <taxon>Vertebrata</taxon>
        <taxon>Euteleostomi</taxon>
        <taxon>Mammalia</taxon>
        <taxon>Eutheria</taxon>
        <taxon>Euarchontoglires</taxon>
        <taxon>Primates</taxon>
        <taxon>Haplorrhini</taxon>
        <taxon>Catarrhini</taxon>
        <taxon>Cercopithecidae</taxon>
        <taxon>Cercopithecinae</taxon>
        <taxon>Macaca</taxon>
    </lineage>
</organism>
<evidence type="ECO:0000313" key="1">
    <source>
        <dbReference type="EMBL" id="BAE89017.1"/>
    </source>
</evidence>
<dbReference type="AlphaFoldDB" id="I7G4W7"/>
<reference evidence="1" key="1">
    <citation type="journal article" date="2007" name="PLoS Biol.">
        <title>Rate of evolution in brain-expressed genes in humans and other primates.</title>
        <authorList>
            <person name="Wang H.-Y."/>
            <person name="Chien H.-C."/>
            <person name="Osada N."/>
            <person name="Hashimoto K."/>
            <person name="Sugano S."/>
            <person name="Gojobori T."/>
            <person name="Chou C.-K."/>
            <person name="Tsai S.-F."/>
            <person name="Wu C.-I."/>
            <person name="Shen C.-K.J."/>
        </authorList>
    </citation>
    <scope>NUCLEOTIDE SEQUENCE</scope>
</reference>
<protein>
    <submittedName>
        <fullName evidence="1">Macaca fascicularis brain cDNA clone: QflA-16068, similar to human bullous pemphigoid antigen 1, 230/240kDa (BPAG1),transcript variant 1, mRNA, RefSeq: NM_183380.1</fullName>
    </submittedName>
</protein>
<sequence>MMNVFWRITLIVLNGRSLVLLGTRLWSHLCASPFLRQTKKRWTLPTELSNSIRMS</sequence>
<proteinExistence type="evidence at transcript level"/>